<evidence type="ECO:0000313" key="2">
    <source>
        <dbReference type="EMBL" id="MQY20695.1"/>
    </source>
</evidence>
<feature type="transmembrane region" description="Helical" evidence="1">
    <location>
        <begin position="43"/>
        <end position="60"/>
    </location>
</feature>
<feature type="transmembrane region" description="Helical" evidence="1">
    <location>
        <begin position="66"/>
        <end position="83"/>
    </location>
</feature>
<organism evidence="2 3">
    <name type="scientific">Nocardia macrotermitis</name>
    <dbReference type="NCBI Taxonomy" id="2585198"/>
    <lineage>
        <taxon>Bacteria</taxon>
        <taxon>Bacillati</taxon>
        <taxon>Actinomycetota</taxon>
        <taxon>Actinomycetes</taxon>
        <taxon>Mycobacteriales</taxon>
        <taxon>Nocardiaceae</taxon>
        <taxon>Nocardia</taxon>
    </lineage>
</organism>
<comment type="caution">
    <text evidence="2">The sequence shown here is derived from an EMBL/GenBank/DDBJ whole genome shotgun (WGS) entry which is preliminary data.</text>
</comment>
<dbReference type="Proteomes" id="UP000438448">
    <property type="component" value="Unassembled WGS sequence"/>
</dbReference>
<evidence type="ECO:0000313" key="3">
    <source>
        <dbReference type="Proteomes" id="UP000438448"/>
    </source>
</evidence>
<accession>A0A7K0D4L8</accession>
<name>A0A7K0D4L8_9NOCA</name>
<feature type="transmembrane region" description="Helical" evidence="1">
    <location>
        <begin position="95"/>
        <end position="113"/>
    </location>
</feature>
<keyword evidence="1" id="KW-1133">Transmembrane helix</keyword>
<proteinExistence type="predicted"/>
<reference evidence="2 3" key="1">
    <citation type="submission" date="2019-10" db="EMBL/GenBank/DDBJ databases">
        <title>Nocardia macrotermitis sp. nov. and Nocardia aurantia sp. nov., isolated from the gut of fungus growing-termite Macrotermes natalensis.</title>
        <authorList>
            <person name="Benndorf R."/>
            <person name="Schwitalla J."/>
            <person name="Martin K."/>
            <person name="De Beer W."/>
            <person name="Kaster A.-K."/>
            <person name="Vollmers J."/>
            <person name="Poulsen M."/>
            <person name="Beemelmanns C."/>
        </authorList>
    </citation>
    <scope>NUCLEOTIDE SEQUENCE [LARGE SCALE GENOMIC DNA]</scope>
    <source>
        <strain evidence="2 3">RB20</strain>
    </source>
</reference>
<keyword evidence="1" id="KW-0812">Transmembrane</keyword>
<sequence length="117" mass="12290">MAAEHDGQVSSSGEGRAVSRGEVVRRVGWGALALSEAILRTRLLQGVALFSLIVMVFGAMAGNLVMTVVCVGVGLVGLVLFGVALKRRWPAGRQWVFIAVVFAVDISLIVVAADLGR</sequence>
<keyword evidence="3" id="KW-1185">Reference proteome</keyword>
<protein>
    <submittedName>
        <fullName evidence="2">Uncharacterized protein</fullName>
    </submittedName>
</protein>
<dbReference type="EMBL" id="WEGK01000007">
    <property type="protein sequence ID" value="MQY20695.1"/>
    <property type="molecule type" value="Genomic_DNA"/>
</dbReference>
<gene>
    <name evidence="2" type="ORF">NRB20_38030</name>
</gene>
<dbReference type="OrthoDB" id="4557887at2"/>
<evidence type="ECO:0000256" key="1">
    <source>
        <dbReference type="SAM" id="Phobius"/>
    </source>
</evidence>
<dbReference type="RefSeq" id="WP_153411408.1">
    <property type="nucleotide sequence ID" value="NZ_WEGK01000007.1"/>
</dbReference>
<keyword evidence="1" id="KW-0472">Membrane</keyword>
<dbReference type="AlphaFoldDB" id="A0A7K0D4L8"/>